<comment type="caution">
    <text evidence="20">The sequence shown here is derived from an EMBL/GenBank/DDBJ whole genome shotgun (WGS) entry which is preliminary data.</text>
</comment>
<dbReference type="CDD" id="cd11843">
    <property type="entry name" value="SH3_PACSIN"/>
    <property type="match status" value="1"/>
</dbReference>
<dbReference type="PROSITE" id="PS50002">
    <property type="entry name" value="SH3"/>
    <property type="match status" value="1"/>
</dbReference>
<dbReference type="FunFam" id="2.30.30.40:FF:000014">
    <property type="entry name" value="Kinase C and casein kinase substrate in neurons protein"/>
    <property type="match status" value="1"/>
</dbReference>
<dbReference type="PANTHER" id="PTHR12425">
    <property type="entry name" value="SYNEMBRYN"/>
    <property type="match status" value="1"/>
</dbReference>
<dbReference type="SUPFAM" id="SSF103657">
    <property type="entry name" value="BAR/IMD domain-like"/>
    <property type="match status" value="1"/>
</dbReference>
<keyword evidence="12" id="KW-0143">Chaperone</keyword>
<dbReference type="PRINTS" id="PR01802">
    <property type="entry name" value="SYNEMBRYN"/>
</dbReference>
<evidence type="ECO:0000256" key="7">
    <source>
        <dbReference type="ARBA" id="ARBA00022490"/>
    </source>
</evidence>
<comment type="subcellular location">
    <subcellularLocation>
        <location evidence="2">Cell membrane</location>
    </subcellularLocation>
    <subcellularLocation>
        <location evidence="3">Cytoplasm</location>
        <location evidence="3">Cell cortex</location>
    </subcellularLocation>
    <subcellularLocation>
        <location evidence="1">Endomembrane system</location>
        <topology evidence="1">Peripheral membrane protein</topology>
    </subcellularLocation>
</comment>
<dbReference type="Gene3D" id="1.20.1270.60">
    <property type="entry name" value="Arfaptin homology (AH) domain/BAR domain"/>
    <property type="match status" value="1"/>
</dbReference>
<keyword evidence="9" id="KW-0344">Guanine-nucleotide releasing factor</keyword>
<reference evidence="20" key="1">
    <citation type="submission" date="2021-11" db="EMBL/GenBank/DDBJ databases">
        <authorList>
            <person name="Schell T."/>
        </authorList>
    </citation>
    <scope>NUCLEOTIDE SEQUENCE</scope>
    <source>
        <strain evidence="20">M5</strain>
    </source>
</reference>
<dbReference type="InterPro" id="IPR016024">
    <property type="entry name" value="ARM-type_fold"/>
</dbReference>
<feature type="compositionally biased region" description="Polar residues" evidence="17">
    <location>
        <begin position="676"/>
        <end position="688"/>
    </location>
</feature>
<feature type="compositionally biased region" description="Basic and acidic residues" evidence="17">
    <location>
        <begin position="694"/>
        <end position="709"/>
    </location>
</feature>
<dbReference type="Pfam" id="PF10165">
    <property type="entry name" value="Ric8"/>
    <property type="match status" value="1"/>
</dbReference>
<sequence>MDFVNVIKSRDGSKIHSVLEEFITQNAKSFTFQSMDTCSVQKEVWNSLFELLKDEEFSSCHSQCLQILKILSRDQQHLDKIVTDDFINLLVDKANLSLYQSTNLPEKFVGILEAQKCIFNLVFSHLKSRALVSETHIAEAILLRLSVEKTCAIPHDVLLFDLKILFLLTALCSECRPTLRYSLHGIKHLTKYLEQCCTVQGLDRLDANTAELCCETLKIIFNLLLSNEKPIGLPNEDEEDLQLQRDLMKIIRQFLLATNSNALNKKEELKSHAINLLTSMSFESYEELIPACANSDDCFQGCDITALIVLLEFLEERLEKPARVLQEELLPVLTVLIQFSRTNSITRKFLRSRILPPLRDVMHRPEEGNTIRSKLCRLMTSPVTQVEFLVAEFLFVLCKENVSRLIKYTGYGNAAGLLAHRGLMMGHPPSHVSAYSSDSEDSGTEEYKQVEHSINPVTGSYEPQRPNPLEHMTEEQKEYEAVKLVNMIDQLQRKGIIQPARVGEDGTWPEMSHHSEENLLTASGGSFWEPGIYKRTTKRIEDGNRLCTDLVQLVMDRAEIEKNYAKNLKAWSKKWNELIEKGPEYGTTEAAWKGVLVESDRLSDLHTKIKDHLSEDVPTQIKSWQKDAYHKSMMVLKEKKEMDDCFKKAQKPWVKILNKVDKAKLDYHNACKAERSASNQERNATGDNAVSPEQVRKLQERVQRAKEEVQRTKEKYEAALQEINSYNPKYMEDMQEVFDKCQQMEAQRLTFFKEVLFNIHKGLNISQDPTLPQIYEELYHTVNNADHDKDLKWWSFNHGVNMGMNWPQFEDYSEEFRDIGGVKGKGKAQLPEGAITLINQRIVTDDLPEPGSTQTGLDKGRKGSTKNAESRSIGAVAASSTLSSSSGGNKSPGIGGTLGNNGSGDKNNRSASGGGSANVSNGTTSRPEGNPFEEEEWDEYPNEALVDNGEPGVPVKALYDYEGAEFDELSFKKGDVFEKLEDEDEQGWCKGRKDGRVGLYPANYVETVD</sequence>
<feature type="compositionally biased region" description="Gly residues" evidence="17">
    <location>
        <begin position="893"/>
        <end position="902"/>
    </location>
</feature>
<dbReference type="GO" id="GO:0012505">
    <property type="term" value="C:endomembrane system"/>
    <property type="evidence" value="ECO:0007669"/>
    <property type="project" value="UniProtKB-SubCell"/>
</dbReference>
<evidence type="ECO:0000256" key="6">
    <source>
        <dbReference type="ARBA" id="ARBA00022475"/>
    </source>
</evidence>
<keyword evidence="21" id="KW-1185">Reference proteome</keyword>
<dbReference type="InterPro" id="IPR027267">
    <property type="entry name" value="AH/BAR_dom_sf"/>
</dbReference>
<dbReference type="GO" id="GO:0005085">
    <property type="term" value="F:guanyl-nucleotide exchange factor activity"/>
    <property type="evidence" value="ECO:0007669"/>
    <property type="project" value="UniProtKB-KW"/>
</dbReference>
<dbReference type="SUPFAM" id="SSF50044">
    <property type="entry name" value="SH3-domain"/>
    <property type="match status" value="1"/>
</dbReference>
<evidence type="ECO:0000259" key="19">
    <source>
        <dbReference type="PROSITE" id="PS51741"/>
    </source>
</evidence>
<keyword evidence="7" id="KW-0963">Cytoplasm</keyword>
<evidence type="ECO:0000256" key="13">
    <source>
        <dbReference type="ARBA" id="ARBA00055545"/>
    </source>
</evidence>
<proteinExistence type="inferred from homology"/>
<comment type="subunit">
    <text evidence="14">Homodimer. May form heterooligomers with other PACSINs. Interacts (via SH3 domain) with DNM1, SYNJ1 and WASL. Interacts with TRPV4.</text>
</comment>
<evidence type="ECO:0000256" key="2">
    <source>
        <dbReference type="ARBA" id="ARBA00004236"/>
    </source>
</evidence>
<evidence type="ECO:0000256" key="3">
    <source>
        <dbReference type="ARBA" id="ARBA00004544"/>
    </source>
</evidence>
<dbReference type="GO" id="GO:0005938">
    <property type="term" value="C:cell cortex"/>
    <property type="evidence" value="ECO:0007669"/>
    <property type="project" value="UniProtKB-SubCell"/>
</dbReference>
<evidence type="ECO:0000256" key="17">
    <source>
        <dbReference type="SAM" id="MobiDB-lite"/>
    </source>
</evidence>
<dbReference type="SUPFAM" id="SSF48371">
    <property type="entry name" value="ARM repeat"/>
    <property type="match status" value="1"/>
</dbReference>
<dbReference type="PROSITE" id="PS51741">
    <property type="entry name" value="F_BAR"/>
    <property type="match status" value="1"/>
</dbReference>
<accession>A0A8J2RF56</accession>
<feature type="region of interest" description="Disordered" evidence="17">
    <location>
        <begin position="841"/>
        <end position="951"/>
    </location>
</feature>
<evidence type="ECO:0000313" key="21">
    <source>
        <dbReference type="Proteomes" id="UP000789390"/>
    </source>
</evidence>
<dbReference type="InterPro" id="IPR036028">
    <property type="entry name" value="SH3-like_dom_sf"/>
</dbReference>
<feature type="domain" description="SH3" evidence="18">
    <location>
        <begin position="950"/>
        <end position="1009"/>
    </location>
</feature>
<evidence type="ECO:0000256" key="9">
    <source>
        <dbReference type="ARBA" id="ARBA00022658"/>
    </source>
</evidence>
<evidence type="ECO:0000256" key="4">
    <source>
        <dbReference type="ARBA" id="ARBA00009049"/>
    </source>
</evidence>
<dbReference type="GO" id="GO:0005886">
    <property type="term" value="C:plasma membrane"/>
    <property type="evidence" value="ECO:0007669"/>
    <property type="project" value="UniProtKB-SubCell"/>
</dbReference>
<dbReference type="GO" id="GO:0001965">
    <property type="term" value="F:G-protein alpha-subunit binding"/>
    <property type="evidence" value="ECO:0007669"/>
    <property type="project" value="TreeGrafter"/>
</dbReference>
<dbReference type="PANTHER" id="PTHR12425:SF5">
    <property type="entry name" value="SYNEMBRYN"/>
    <property type="match status" value="1"/>
</dbReference>
<dbReference type="SMART" id="SM00055">
    <property type="entry name" value="FCH"/>
    <property type="match status" value="1"/>
</dbReference>
<dbReference type="FunFam" id="1.25.10.10:FF:001566">
    <property type="entry name" value="Uncharacterized protein"/>
    <property type="match status" value="1"/>
</dbReference>
<feature type="region of interest" description="Disordered" evidence="17">
    <location>
        <begin position="674"/>
        <end position="709"/>
    </location>
</feature>
<evidence type="ECO:0000256" key="11">
    <source>
        <dbReference type="ARBA" id="ARBA00023136"/>
    </source>
</evidence>
<dbReference type="InterPro" id="IPR008376">
    <property type="entry name" value="Chaperone_Ric-8_A/B"/>
</dbReference>
<dbReference type="SMART" id="SM00326">
    <property type="entry name" value="SH3"/>
    <property type="match status" value="1"/>
</dbReference>
<dbReference type="InterPro" id="IPR001452">
    <property type="entry name" value="SH3_domain"/>
</dbReference>
<dbReference type="FunFam" id="1.20.1270.60:FF:000009">
    <property type="entry name" value="Protein kinase C and casein kinase substrate in neurons 2"/>
    <property type="match status" value="1"/>
</dbReference>
<dbReference type="InterPro" id="IPR031160">
    <property type="entry name" value="F_BAR_dom"/>
</dbReference>
<evidence type="ECO:0000256" key="12">
    <source>
        <dbReference type="ARBA" id="ARBA00023186"/>
    </source>
</evidence>
<evidence type="ECO:0000256" key="14">
    <source>
        <dbReference type="ARBA" id="ARBA00064966"/>
    </source>
</evidence>
<dbReference type="EMBL" id="CAKKLH010000013">
    <property type="protein sequence ID" value="CAH0099076.1"/>
    <property type="molecule type" value="Genomic_DNA"/>
</dbReference>
<dbReference type="PRINTS" id="PR00452">
    <property type="entry name" value="SH3DOMAIN"/>
</dbReference>
<dbReference type="InterPro" id="IPR001060">
    <property type="entry name" value="FCH_dom"/>
</dbReference>
<dbReference type="Gene3D" id="2.30.30.40">
    <property type="entry name" value="SH3 Domains"/>
    <property type="match status" value="1"/>
</dbReference>
<protein>
    <submittedName>
        <fullName evidence="20">Uncharacterized protein</fullName>
    </submittedName>
</protein>
<keyword evidence="11" id="KW-0472">Membrane</keyword>
<keyword evidence="8" id="KW-0597">Phosphoprotein</keyword>
<gene>
    <name evidence="20" type="ORF">DGAL_LOCUS1185</name>
</gene>
<dbReference type="InterPro" id="IPR019318">
    <property type="entry name" value="Gua_nucleotide_exch_fac_Ric8"/>
</dbReference>
<feature type="domain" description="F-BAR" evidence="19">
    <location>
        <begin position="521"/>
        <end position="790"/>
    </location>
</feature>
<dbReference type="AlphaFoldDB" id="A0A8J2RF56"/>
<dbReference type="Pfam" id="PF14604">
    <property type="entry name" value="SH3_9"/>
    <property type="match status" value="1"/>
</dbReference>
<keyword evidence="6" id="KW-1003">Cell membrane</keyword>
<evidence type="ECO:0000256" key="15">
    <source>
        <dbReference type="PROSITE-ProRule" id="PRU00192"/>
    </source>
</evidence>
<dbReference type="GO" id="GO:0007186">
    <property type="term" value="P:G protein-coupled receptor signaling pathway"/>
    <property type="evidence" value="ECO:0007669"/>
    <property type="project" value="TreeGrafter"/>
</dbReference>
<keyword evidence="10 16" id="KW-0175">Coiled coil</keyword>
<evidence type="ECO:0000256" key="16">
    <source>
        <dbReference type="PROSITE-ProRule" id="PRU01077"/>
    </source>
</evidence>
<dbReference type="CDD" id="cd07655">
    <property type="entry name" value="F-BAR_PACSIN"/>
    <property type="match status" value="1"/>
</dbReference>
<comment type="function">
    <text evidence="13">Plays a role in endocytosis and regulates internalization of plasma membrane proteins. Overexpression impairs internalization of SLC2A1/GLUT1 and TRPV4 and increases the levels of SLC2A1/GLUT1 and TRPV4 at the cell membrane. Inhibits the TRPV4 calcium channel activity.</text>
</comment>
<feature type="compositionally biased region" description="Acidic residues" evidence="17">
    <location>
        <begin position="931"/>
        <end position="941"/>
    </location>
</feature>
<dbReference type="Proteomes" id="UP000789390">
    <property type="component" value="Unassembled WGS sequence"/>
</dbReference>
<evidence type="ECO:0000313" key="20">
    <source>
        <dbReference type="EMBL" id="CAH0099076.1"/>
    </source>
</evidence>
<organism evidence="20 21">
    <name type="scientific">Daphnia galeata</name>
    <dbReference type="NCBI Taxonomy" id="27404"/>
    <lineage>
        <taxon>Eukaryota</taxon>
        <taxon>Metazoa</taxon>
        <taxon>Ecdysozoa</taxon>
        <taxon>Arthropoda</taxon>
        <taxon>Crustacea</taxon>
        <taxon>Branchiopoda</taxon>
        <taxon>Diplostraca</taxon>
        <taxon>Cladocera</taxon>
        <taxon>Anomopoda</taxon>
        <taxon>Daphniidae</taxon>
        <taxon>Daphnia</taxon>
    </lineage>
</organism>
<evidence type="ECO:0000256" key="8">
    <source>
        <dbReference type="ARBA" id="ARBA00022553"/>
    </source>
</evidence>
<evidence type="ECO:0000259" key="18">
    <source>
        <dbReference type="PROSITE" id="PS50002"/>
    </source>
</evidence>
<evidence type="ECO:0000256" key="1">
    <source>
        <dbReference type="ARBA" id="ARBA00004184"/>
    </source>
</evidence>
<evidence type="ECO:0000256" key="5">
    <source>
        <dbReference type="ARBA" id="ARBA00022443"/>
    </source>
</evidence>
<feature type="compositionally biased region" description="Low complexity" evidence="17">
    <location>
        <begin position="874"/>
        <end position="892"/>
    </location>
</feature>
<evidence type="ECO:0000256" key="10">
    <source>
        <dbReference type="ARBA" id="ARBA00023054"/>
    </source>
</evidence>
<comment type="similarity">
    <text evidence="4">Belongs to the synembryn family.</text>
</comment>
<keyword evidence="5 15" id="KW-0728">SH3 domain</keyword>
<dbReference type="Pfam" id="PF00611">
    <property type="entry name" value="FCH"/>
    <property type="match status" value="1"/>
</dbReference>
<name>A0A8J2RF56_9CRUS</name>
<dbReference type="OrthoDB" id="10255128at2759"/>